<dbReference type="InterPro" id="IPR001972">
    <property type="entry name" value="Stomatin_HflK_fam"/>
</dbReference>
<dbReference type="FunFam" id="3.30.479.30:FF:000004">
    <property type="entry name" value="Putative membrane protease family, stomatin"/>
    <property type="match status" value="1"/>
</dbReference>
<dbReference type="SUPFAM" id="SSF117892">
    <property type="entry name" value="Band 7/SPFH domain"/>
    <property type="match status" value="1"/>
</dbReference>
<dbReference type="GO" id="GO:0098552">
    <property type="term" value="C:side of membrane"/>
    <property type="evidence" value="ECO:0007669"/>
    <property type="project" value="UniProtKB-ARBA"/>
</dbReference>
<gene>
    <name evidence="4" type="ORF">EMPS_08318</name>
</gene>
<comment type="similarity">
    <text evidence="1">Belongs to the band 7/mec-2 family.</text>
</comment>
<evidence type="ECO:0000256" key="2">
    <source>
        <dbReference type="SAM" id="MobiDB-lite"/>
    </source>
</evidence>
<feature type="domain" description="Band 7" evidence="3">
    <location>
        <begin position="70"/>
        <end position="227"/>
    </location>
</feature>
<dbReference type="CDD" id="cd13437">
    <property type="entry name" value="SPFH_alloslipin"/>
    <property type="match status" value="1"/>
</dbReference>
<dbReference type="EMBL" id="BQFW01000011">
    <property type="protein sequence ID" value="GJJ75960.1"/>
    <property type="molecule type" value="Genomic_DNA"/>
</dbReference>
<dbReference type="Gene3D" id="6.10.250.2090">
    <property type="match status" value="1"/>
</dbReference>
<dbReference type="PRINTS" id="PR00721">
    <property type="entry name" value="STOMATIN"/>
</dbReference>
<proteinExistence type="inferred from homology"/>
<evidence type="ECO:0000259" key="3">
    <source>
        <dbReference type="SMART" id="SM00244"/>
    </source>
</evidence>
<dbReference type="SMART" id="SM00244">
    <property type="entry name" value="PHB"/>
    <property type="match status" value="1"/>
</dbReference>
<dbReference type="OrthoDB" id="2105077at2759"/>
<sequence length="308" mass="33496">MDSLSPNSSTAPISQQPTSTHGMGAQRSFACEYASEDEFTKHGLYGSMMNAAGNILGAFGAVPCCLCFPTPYKTVPQGHVGLITRYGRFYKIVDPGLTKINPVTEKMIKVDIKIQLADIPQQVIMTKDNVNVSIDSILFFHIVNPQQSIFGVSDVRAALIERTQTTLRHILGMRVLQELIENREAIGEEIQEVISEPASAWGVKVESVLIKDISFSKELQESLSSAAQAKRIAEAKVIGAQAEVDSAKLMRAAADILNTPAAMQIRYLETMSGMAKGSNTKVIFMPTSTNGTDSPAMQATQWQQVANQ</sequence>
<comment type="caution">
    <text evidence="4">The sequence shown here is derived from an EMBL/GenBank/DDBJ whole genome shotgun (WGS) entry which is preliminary data.</text>
</comment>
<dbReference type="Proteomes" id="UP000827284">
    <property type="component" value="Unassembled WGS sequence"/>
</dbReference>
<dbReference type="InterPro" id="IPR036013">
    <property type="entry name" value="Band_7/SPFH_dom_sf"/>
</dbReference>
<dbReference type="PANTHER" id="PTHR10264">
    <property type="entry name" value="BAND 7 PROTEIN-RELATED"/>
    <property type="match status" value="1"/>
</dbReference>
<reference evidence="4" key="2">
    <citation type="journal article" date="2022" name="Microbiol. Resour. Announc.">
        <title>Whole-Genome Sequence of Entomortierella parvispora E1425, a Mucoromycotan Fungus Associated with Burkholderiaceae-Related Endosymbiotic Bacteria.</title>
        <authorList>
            <person name="Herlambang A."/>
            <person name="Guo Y."/>
            <person name="Takashima Y."/>
            <person name="Narisawa K."/>
            <person name="Ohta H."/>
            <person name="Nishizawa T."/>
        </authorList>
    </citation>
    <scope>NUCLEOTIDE SEQUENCE</scope>
    <source>
        <strain evidence="4">E1425</strain>
    </source>
</reference>
<dbReference type="AlphaFoldDB" id="A0A9P3HFS8"/>
<dbReference type="PANTHER" id="PTHR10264:SF19">
    <property type="entry name" value="AT06885P-RELATED"/>
    <property type="match status" value="1"/>
</dbReference>
<accession>A0A9P3HFS8</accession>
<evidence type="ECO:0000313" key="5">
    <source>
        <dbReference type="Proteomes" id="UP000827284"/>
    </source>
</evidence>
<dbReference type="GO" id="GO:0005886">
    <property type="term" value="C:plasma membrane"/>
    <property type="evidence" value="ECO:0007669"/>
    <property type="project" value="InterPro"/>
</dbReference>
<dbReference type="Gene3D" id="3.30.479.30">
    <property type="entry name" value="Band 7 domain"/>
    <property type="match status" value="1"/>
</dbReference>
<protein>
    <recommendedName>
        <fullName evidence="3">Band 7 domain-containing protein</fullName>
    </recommendedName>
</protein>
<feature type="region of interest" description="Disordered" evidence="2">
    <location>
        <begin position="1"/>
        <end position="23"/>
    </location>
</feature>
<evidence type="ECO:0000256" key="1">
    <source>
        <dbReference type="ARBA" id="ARBA00008164"/>
    </source>
</evidence>
<organism evidence="4 5">
    <name type="scientific">Entomortierella parvispora</name>
    <dbReference type="NCBI Taxonomy" id="205924"/>
    <lineage>
        <taxon>Eukaryota</taxon>
        <taxon>Fungi</taxon>
        <taxon>Fungi incertae sedis</taxon>
        <taxon>Mucoromycota</taxon>
        <taxon>Mortierellomycotina</taxon>
        <taxon>Mortierellomycetes</taxon>
        <taxon>Mortierellales</taxon>
        <taxon>Mortierellaceae</taxon>
        <taxon>Entomortierella</taxon>
    </lineage>
</organism>
<reference evidence="4" key="1">
    <citation type="submission" date="2021-11" db="EMBL/GenBank/DDBJ databases">
        <authorList>
            <person name="Herlambang A."/>
            <person name="Guo Y."/>
            <person name="Takashima Y."/>
            <person name="Nishizawa T."/>
        </authorList>
    </citation>
    <scope>NUCLEOTIDE SEQUENCE</scope>
    <source>
        <strain evidence="4">E1425</strain>
    </source>
</reference>
<dbReference type="Pfam" id="PF01145">
    <property type="entry name" value="Band_7"/>
    <property type="match status" value="1"/>
</dbReference>
<feature type="compositionally biased region" description="Polar residues" evidence="2">
    <location>
        <begin position="1"/>
        <end position="21"/>
    </location>
</feature>
<dbReference type="InterPro" id="IPR001107">
    <property type="entry name" value="Band_7"/>
</dbReference>
<keyword evidence="5" id="KW-1185">Reference proteome</keyword>
<name>A0A9P3HFS8_9FUNG</name>
<evidence type="ECO:0000313" key="4">
    <source>
        <dbReference type="EMBL" id="GJJ75960.1"/>
    </source>
</evidence>
<dbReference type="InterPro" id="IPR043202">
    <property type="entry name" value="Band-7_stomatin-like"/>
</dbReference>